<proteinExistence type="predicted"/>
<keyword evidence="2" id="KW-1185">Reference proteome</keyword>
<name>A0ACB9EKJ5_ARCLA</name>
<evidence type="ECO:0000313" key="1">
    <source>
        <dbReference type="EMBL" id="KAI3759118.1"/>
    </source>
</evidence>
<evidence type="ECO:0000313" key="2">
    <source>
        <dbReference type="Proteomes" id="UP001055879"/>
    </source>
</evidence>
<protein>
    <submittedName>
        <fullName evidence="1">Uncharacterized protein</fullName>
    </submittedName>
</protein>
<reference evidence="2" key="1">
    <citation type="journal article" date="2022" name="Mol. Ecol. Resour.">
        <title>The genomes of chicory, endive, great burdock and yacon provide insights into Asteraceae palaeo-polyploidization history and plant inulin production.</title>
        <authorList>
            <person name="Fan W."/>
            <person name="Wang S."/>
            <person name="Wang H."/>
            <person name="Wang A."/>
            <person name="Jiang F."/>
            <person name="Liu H."/>
            <person name="Zhao H."/>
            <person name="Xu D."/>
            <person name="Zhang Y."/>
        </authorList>
    </citation>
    <scope>NUCLEOTIDE SEQUENCE [LARGE SCALE GENOMIC DNA]</scope>
    <source>
        <strain evidence="2">cv. Niubang</strain>
    </source>
</reference>
<gene>
    <name evidence="1" type="ORF">L6452_06693</name>
</gene>
<sequence length="84" mass="9677">MVLITDFLSTCFLHVSLKWTISSCIAATYLNIAYKSNHEGLISPYVIQNLGMHYAEICWTFEKFVGFRGLIDSLKAEFVWTICY</sequence>
<accession>A0ACB9EKJ5</accession>
<organism evidence="1 2">
    <name type="scientific">Arctium lappa</name>
    <name type="common">Greater burdock</name>
    <name type="synonym">Lappa major</name>
    <dbReference type="NCBI Taxonomy" id="4217"/>
    <lineage>
        <taxon>Eukaryota</taxon>
        <taxon>Viridiplantae</taxon>
        <taxon>Streptophyta</taxon>
        <taxon>Embryophyta</taxon>
        <taxon>Tracheophyta</taxon>
        <taxon>Spermatophyta</taxon>
        <taxon>Magnoliopsida</taxon>
        <taxon>eudicotyledons</taxon>
        <taxon>Gunneridae</taxon>
        <taxon>Pentapetalae</taxon>
        <taxon>asterids</taxon>
        <taxon>campanulids</taxon>
        <taxon>Asterales</taxon>
        <taxon>Asteraceae</taxon>
        <taxon>Carduoideae</taxon>
        <taxon>Cardueae</taxon>
        <taxon>Arctiinae</taxon>
        <taxon>Arctium</taxon>
    </lineage>
</organism>
<comment type="caution">
    <text evidence="1">The sequence shown here is derived from an EMBL/GenBank/DDBJ whole genome shotgun (WGS) entry which is preliminary data.</text>
</comment>
<reference evidence="1 2" key="2">
    <citation type="journal article" date="2022" name="Mol. Ecol. Resour.">
        <title>The genomes of chicory, endive, great burdock and yacon provide insights into Asteraceae paleo-polyploidization history and plant inulin production.</title>
        <authorList>
            <person name="Fan W."/>
            <person name="Wang S."/>
            <person name="Wang H."/>
            <person name="Wang A."/>
            <person name="Jiang F."/>
            <person name="Liu H."/>
            <person name="Zhao H."/>
            <person name="Xu D."/>
            <person name="Zhang Y."/>
        </authorList>
    </citation>
    <scope>NUCLEOTIDE SEQUENCE [LARGE SCALE GENOMIC DNA]</scope>
    <source>
        <strain evidence="2">cv. Niubang</strain>
    </source>
</reference>
<dbReference type="Proteomes" id="UP001055879">
    <property type="component" value="Linkage Group LG02"/>
</dbReference>
<dbReference type="EMBL" id="CM042048">
    <property type="protein sequence ID" value="KAI3759118.1"/>
    <property type="molecule type" value="Genomic_DNA"/>
</dbReference>